<protein>
    <recommendedName>
        <fullName evidence="2">Autophagy-related protein 14</fullName>
    </recommendedName>
</protein>
<dbReference type="AlphaFoldDB" id="A0A1Y2CQ18"/>
<feature type="non-terminal residue" evidence="4">
    <location>
        <position position="1"/>
    </location>
</feature>
<sequence>YPREKFNAALGHAIHMTIVMCHYLGVTLPFQIQFAGGIKSQISTYPRNLRHLLGESAIIPVVTEGDNNAQTPYFLPLFLSDTNRDDFMLGLAVLSYDIAYLCWTQGVTVNTAAGCNLLENLAICCRAVKLG</sequence>
<gene>
    <name evidence="4" type="ORF">BCR33DRAFT_635755</name>
</gene>
<name>A0A1Y2CQ18_9FUNG</name>
<keyword evidence="3" id="KW-0175">Coiled coil</keyword>
<evidence type="ECO:0000313" key="4">
    <source>
        <dbReference type="EMBL" id="ORY49112.1"/>
    </source>
</evidence>
<dbReference type="GO" id="GO:0032991">
    <property type="term" value="C:protein-containing complex"/>
    <property type="evidence" value="ECO:0007669"/>
    <property type="project" value="UniProtKB-ARBA"/>
</dbReference>
<evidence type="ECO:0000256" key="2">
    <source>
        <dbReference type="ARBA" id="ARBA00013807"/>
    </source>
</evidence>
<dbReference type="InterPro" id="IPR018791">
    <property type="entry name" value="UV_resistance/autophagy_Atg14"/>
</dbReference>
<evidence type="ECO:0000256" key="1">
    <source>
        <dbReference type="ARBA" id="ARBA00009574"/>
    </source>
</evidence>
<dbReference type="EMBL" id="MCGO01000010">
    <property type="protein sequence ID" value="ORY49112.1"/>
    <property type="molecule type" value="Genomic_DNA"/>
</dbReference>
<reference evidence="4 5" key="1">
    <citation type="submission" date="2016-07" db="EMBL/GenBank/DDBJ databases">
        <title>Pervasive Adenine N6-methylation of Active Genes in Fungi.</title>
        <authorList>
            <consortium name="DOE Joint Genome Institute"/>
            <person name="Mondo S.J."/>
            <person name="Dannebaum R.O."/>
            <person name="Kuo R.C."/>
            <person name="Labutti K."/>
            <person name="Haridas S."/>
            <person name="Kuo A."/>
            <person name="Salamov A."/>
            <person name="Ahrendt S.R."/>
            <person name="Lipzen A."/>
            <person name="Sullivan W."/>
            <person name="Andreopoulos W.B."/>
            <person name="Clum A."/>
            <person name="Lindquist E."/>
            <person name="Daum C."/>
            <person name="Ramamoorthy G.K."/>
            <person name="Gryganskyi A."/>
            <person name="Culley D."/>
            <person name="Magnuson J.K."/>
            <person name="James T.Y."/>
            <person name="O'Malley M.A."/>
            <person name="Stajich J.E."/>
            <person name="Spatafora J.W."/>
            <person name="Visel A."/>
            <person name="Grigoriev I.V."/>
        </authorList>
    </citation>
    <scope>NUCLEOTIDE SEQUENCE [LARGE SCALE GENOMIC DNA]</scope>
    <source>
        <strain evidence="4 5">JEL800</strain>
    </source>
</reference>
<evidence type="ECO:0000313" key="5">
    <source>
        <dbReference type="Proteomes" id="UP000193642"/>
    </source>
</evidence>
<feature type="non-terminal residue" evidence="4">
    <location>
        <position position="131"/>
    </location>
</feature>
<dbReference type="Pfam" id="PF10186">
    <property type="entry name" value="ATG14"/>
    <property type="match status" value="1"/>
</dbReference>
<evidence type="ECO:0000256" key="3">
    <source>
        <dbReference type="ARBA" id="ARBA00023054"/>
    </source>
</evidence>
<comment type="caution">
    <text evidence="4">The sequence shown here is derived from an EMBL/GenBank/DDBJ whole genome shotgun (WGS) entry which is preliminary data.</text>
</comment>
<proteinExistence type="inferred from homology"/>
<dbReference type="OrthoDB" id="16772at2759"/>
<organism evidence="4 5">
    <name type="scientific">Rhizoclosmatium globosum</name>
    <dbReference type="NCBI Taxonomy" id="329046"/>
    <lineage>
        <taxon>Eukaryota</taxon>
        <taxon>Fungi</taxon>
        <taxon>Fungi incertae sedis</taxon>
        <taxon>Chytridiomycota</taxon>
        <taxon>Chytridiomycota incertae sedis</taxon>
        <taxon>Chytridiomycetes</taxon>
        <taxon>Chytridiales</taxon>
        <taxon>Chytriomycetaceae</taxon>
        <taxon>Rhizoclosmatium</taxon>
    </lineage>
</organism>
<dbReference type="GO" id="GO:0005737">
    <property type="term" value="C:cytoplasm"/>
    <property type="evidence" value="ECO:0007669"/>
    <property type="project" value="UniProtKB-ARBA"/>
</dbReference>
<comment type="similarity">
    <text evidence="1">Belongs to the ATG14 family.</text>
</comment>
<keyword evidence="5" id="KW-1185">Reference proteome</keyword>
<dbReference type="Proteomes" id="UP000193642">
    <property type="component" value="Unassembled WGS sequence"/>
</dbReference>
<accession>A0A1Y2CQ18</accession>